<dbReference type="PANTHER" id="PTHR21666:SF270">
    <property type="entry name" value="MUREIN HYDROLASE ACTIVATOR ENVC"/>
    <property type="match status" value="1"/>
</dbReference>
<dbReference type="CDD" id="cd12797">
    <property type="entry name" value="M23_peptidase"/>
    <property type="match status" value="1"/>
</dbReference>
<dbReference type="Proteomes" id="UP000243024">
    <property type="component" value="Unassembled WGS sequence"/>
</dbReference>
<dbReference type="Gene3D" id="2.70.70.10">
    <property type="entry name" value="Glucose Permease (Domain IIA)"/>
    <property type="match status" value="1"/>
</dbReference>
<dbReference type="RefSeq" id="WP_066441205.1">
    <property type="nucleotide sequence ID" value="NZ_CBCSAS010000002.1"/>
</dbReference>
<dbReference type="EMBL" id="JXBB01000055">
    <property type="protein sequence ID" value="OAR03572.1"/>
    <property type="molecule type" value="Genomic_DNA"/>
</dbReference>
<dbReference type="PANTHER" id="PTHR21666">
    <property type="entry name" value="PEPTIDASE-RELATED"/>
    <property type="match status" value="1"/>
</dbReference>
<proteinExistence type="predicted"/>
<comment type="caution">
    <text evidence="5">The sequence shown here is derived from an EMBL/GenBank/DDBJ whole genome shotgun (WGS) entry which is preliminary data.</text>
</comment>
<evidence type="ECO:0000256" key="2">
    <source>
        <dbReference type="SAM" id="Coils"/>
    </source>
</evidence>
<evidence type="ECO:0000313" key="5">
    <source>
        <dbReference type="EMBL" id="OAR03572.1"/>
    </source>
</evidence>
<dbReference type="STRING" id="1484.SA87_02760"/>
<dbReference type="SUPFAM" id="SSF51261">
    <property type="entry name" value="Duplicated hybrid motif"/>
    <property type="match status" value="1"/>
</dbReference>
<dbReference type="GO" id="GO:0004222">
    <property type="term" value="F:metalloendopeptidase activity"/>
    <property type="evidence" value="ECO:0007669"/>
    <property type="project" value="TreeGrafter"/>
</dbReference>
<dbReference type="InterPro" id="IPR011055">
    <property type="entry name" value="Dup_hybrid_motif"/>
</dbReference>
<dbReference type="Pfam" id="PF01551">
    <property type="entry name" value="Peptidase_M23"/>
    <property type="match status" value="1"/>
</dbReference>
<dbReference type="Pfam" id="PF24568">
    <property type="entry name" value="CC_PcsB"/>
    <property type="match status" value="1"/>
</dbReference>
<feature type="domain" description="M23ase beta-sheet core" evidence="3">
    <location>
        <begin position="289"/>
        <end position="385"/>
    </location>
</feature>
<dbReference type="Gene3D" id="6.10.250.3150">
    <property type="match status" value="1"/>
</dbReference>
<dbReference type="InterPro" id="IPR016047">
    <property type="entry name" value="M23ase_b-sheet_dom"/>
</dbReference>
<organism evidence="5 7">
    <name type="scientific">Hydrogenibacillus schlegelii</name>
    <name type="common">Bacillus schlegelii</name>
    <dbReference type="NCBI Taxonomy" id="1484"/>
    <lineage>
        <taxon>Bacteria</taxon>
        <taxon>Bacillati</taxon>
        <taxon>Bacillota</taxon>
        <taxon>Bacilli</taxon>
        <taxon>Bacillales</taxon>
        <taxon>Bacillales Family X. Incertae Sedis</taxon>
        <taxon>Hydrogenibacillus</taxon>
    </lineage>
</organism>
<accession>A0A179INZ1</accession>
<reference evidence="5 7" key="1">
    <citation type="submission" date="2015-09" db="EMBL/GenBank/DDBJ databases">
        <title>Draft genome sequence of Hydrogenibacillus schlegelii DSM 2000.</title>
        <authorList>
            <person name="Hemp J."/>
        </authorList>
    </citation>
    <scope>NUCLEOTIDE SEQUENCE [LARGE SCALE GENOMIC DNA]</scope>
    <source>
        <strain evidence="5 7">MA 48</strain>
    </source>
</reference>
<reference evidence="6 8" key="2">
    <citation type="submission" date="2017-08" db="EMBL/GenBank/DDBJ databases">
        <title>Burning lignite coal seam in the remote Altai Mountains harbors a hydrogen-driven thermophilic microbial community.</title>
        <authorList>
            <person name="Kadnikov V.V."/>
            <person name="Mardanov A.V."/>
            <person name="Ivasenko D."/>
            <person name="Beletsky A.V."/>
            <person name="Karnachuk O.V."/>
            <person name="Ravin N.V."/>
        </authorList>
    </citation>
    <scope>NUCLEOTIDE SEQUENCE [LARGE SCALE GENOMIC DNA]</scope>
    <source>
        <strain evidence="6">AL33</strain>
    </source>
</reference>
<keyword evidence="7" id="KW-1185">Reference proteome</keyword>
<feature type="domain" description="Peptidoglycan hydrolase PcsB coiled-coil" evidence="4">
    <location>
        <begin position="110"/>
        <end position="181"/>
    </location>
</feature>
<feature type="coiled-coil region" evidence="2">
    <location>
        <begin position="178"/>
        <end position="251"/>
    </location>
</feature>
<feature type="coiled-coil region" evidence="2">
    <location>
        <begin position="27"/>
        <end position="114"/>
    </location>
</feature>
<name>A0A179INZ1_HYDSH</name>
<dbReference type="AlphaFoldDB" id="A0A179INZ1"/>
<keyword evidence="1" id="KW-0732">Signal</keyword>
<evidence type="ECO:0000313" key="7">
    <source>
        <dbReference type="Proteomes" id="UP000243024"/>
    </source>
</evidence>
<dbReference type="OrthoDB" id="9805070at2"/>
<sequence length="391" mass="43268">MPRATGWLIVALVAFIAVFAPGSGRALGLSEAEIRKALEQNKQKQAELKNQSKRVTEALQANRAEQKRLGQEIRYLDLKMNEAETRLRKLHGEIARTEADVAKTEAALRDAEARIAARQAILKKRVRALYERGPVSYWEVLFGARSMGDFLSRLVLMGKVVAHDEALLEANRRDRALIAEKKAELDRLLAALRQKYAQVQAEKARLASLQKERTVQIAQLQAQAVDYEKELEKYDQQLSALVKEYNRLNQALTKVYWSGGQLAWPVPGYFAISSPFGYRIHPITKQRSFHSGIDIPAPEGTPIAAAEAGKVILAEYYGGYGNTIIIDHGGGMSTLYGHIRPGGIKVSVGQVVSRGQTIAEVGTTGLSTGPHLHFSVLKNGDYVNPKNYLGR</sequence>
<keyword evidence="2" id="KW-0175">Coiled coil</keyword>
<gene>
    <name evidence="6" type="ORF">HSCHL_0511</name>
    <name evidence="5" type="ORF">SA87_02760</name>
</gene>
<evidence type="ECO:0000259" key="3">
    <source>
        <dbReference type="Pfam" id="PF01551"/>
    </source>
</evidence>
<evidence type="ECO:0000313" key="6">
    <source>
        <dbReference type="EMBL" id="PTQ54232.1"/>
    </source>
</evidence>
<evidence type="ECO:0000259" key="4">
    <source>
        <dbReference type="Pfam" id="PF24568"/>
    </source>
</evidence>
<dbReference type="Proteomes" id="UP000244180">
    <property type="component" value="Unassembled WGS sequence"/>
</dbReference>
<evidence type="ECO:0000256" key="1">
    <source>
        <dbReference type="ARBA" id="ARBA00022729"/>
    </source>
</evidence>
<protein>
    <submittedName>
        <fullName evidence="5">Uncharacterized protein</fullName>
    </submittedName>
</protein>
<dbReference type="InterPro" id="IPR057309">
    <property type="entry name" value="PcsB_CC"/>
</dbReference>
<dbReference type="InterPro" id="IPR050570">
    <property type="entry name" value="Cell_wall_metabolism_enzyme"/>
</dbReference>
<evidence type="ECO:0000313" key="8">
    <source>
        <dbReference type="Proteomes" id="UP000244180"/>
    </source>
</evidence>
<dbReference type="EMBL" id="PEBV01000005">
    <property type="protein sequence ID" value="PTQ54232.1"/>
    <property type="molecule type" value="Genomic_DNA"/>
</dbReference>